<dbReference type="EMBL" id="VAUV01000014">
    <property type="protein sequence ID" value="TLD69354.1"/>
    <property type="molecule type" value="Genomic_DNA"/>
</dbReference>
<organism evidence="1 2">
    <name type="scientific">Phragmitibacter flavus</name>
    <dbReference type="NCBI Taxonomy" id="2576071"/>
    <lineage>
        <taxon>Bacteria</taxon>
        <taxon>Pseudomonadati</taxon>
        <taxon>Verrucomicrobiota</taxon>
        <taxon>Verrucomicrobiia</taxon>
        <taxon>Verrucomicrobiales</taxon>
        <taxon>Verrucomicrobiaceae</taxon>
        <taxon>Phragmitibacter</taxon>
    </lineage>
</organism>
<evidence type="ECO:0000313" key="2">
    <source>
        <dbReference type="Proteomes" id="UP000306196"/>
    </source>
</evidence>
<dbReference type="AlphaFoldDB" id="A0A5R8KAM1"/>
<gene>
    <name evidence="1" type="ORF">FEM03_18475</name>
</gene>
<dbReference type="RefSeq" id="WP_138087771.1">
    <property type="nucleotide sequence ID" value="NZ_VAUV01000014.1"/>
</dbReference>
<sequence length="98" mass="11475">MNQNLIVSIEQALATVQHFANLGFWPATALVEQLEWCLRRARRETLEPSPFPLCMAALMHQQHLNRDSYCVLTHQLRDIEQEMERFEMQSLEYVALCA</sequence>
<comment type="caution">
    <text evidence="1">The sequence shown here is derived from an EMBL/GenBank/DDBJ whole genome shotgun (WGS) entry which is preliminary data.</text>
</comment>
<name>A0A5R8KAM1_9BACT</name>
<proteinExistence type="predicted"/>
<evidence type="ECO:0000313" key="1">
    <source>
        <dbReference type="EMBL" id="TLD69354.1"/>
    </source>
</evidence>
<reference evidence="1 2" key="1">
    <citation type="submission" date="2019-05" db="EMBL/GenBank/DDBJ databases">
        <title>Verrucobacter flavum gen. nov., sp. nov. a new member of the family Verrucomicrobiaceae.</title>
        <authorList>
            <person name="Szuroczki S."/>
            <person name="Abbaszade G."/>
            <person name="Szabo A."/>
            <person name="Felfoldi T."/>
            <person name="Schumann P."/>
            <person name="Boka K."/>
            <person name="Keki Z."/>
            <person name="Toumi M."/>
            <person name="Toth E."/>
        </authorList>
    </citation>
    <scope>NUCLEOTIDE SEQUENCE [LARGE SCALE GENOMIC DNA]</scope>
    <source>
        <strain evidence="1 2">MG-N-17</strain>
    </source>
</reference>
<accession>A0A5R8KAM1</accession>
<keyword evidence="2" id="KW-1185">Reference proteome</keyword>
<protein>
    <submittedName>
        <fullName evidence="1">Uncharacterized protein</fullName>
    </submittedName>
</protein>
<dbReference type="Proteomes" id="UP000306196">
    <property type="component" value="Unassembled WGS sequence"/>
</dbReference>